<name>A0A399F1T6_9DEIN</name>
<dbReference type="PANTHER" id="PTHR12526">
    <property type="entry name" value="GLYCOSYLTRANSFERASE"/>
    <property type="match status" value="1"/>
</dbReference>
<dbReference type="OrthoDB" id="9787617at2"/>
<dbReference type="GO" id="GO:0016757">
    <property type="term" value="F:glycosyltransferase activity"/>
    <property type="evidence" value="ECO:0007669"/>
    <property type="project" value="UniProtKB-KW"/>
</dbReference>
<dbReference type="SUPFAM" id="SSF53756">
    <property type="entry name" value="UDP-Glycosyltransferase/glycogen phosphorylase"/>
    <property type="match status" value="1"/>
</dbReference>
<dbReference type="AlphaFoldDB" id="A0A399F1T6"/>
<dbReference type="EC" id="2.4.1.291" evidence="3"/>
<evidence type="ECO:0000313" key="4">
    <source>
        <dbReference type="Proteomes" id="UP000265800"/>
    </source>
</evidence>
<dbReference type="EMBL" id="QWKZ01000004">
    <property type="protein sequence ID" value="RIH89745.1"/>
    <property type="molecule type" value="Genomic_DNA"/>
</dbReference>
<dbReference type="CDD" id="cd03811">
    <property type="entry name" value="GT4_GT28_WabH-like"/>
    <property type="match status" value="1"/>
</dbReference>
<gene>
    <name evidence="3" type="primary">pglJ_1</name>
    <name evidence="3" type="ORF">Mlute_00260</name>
</gene>
<comment type="caution">
    <text evidence="3">The sequence shown here is derived from an EMBL/GenBank/DDBJ whole genome shotgun (WGS) entry which is preliminary data.</text>
</comment>
<accession>A0A399F1T6</accession>
<sequence length="365" mass="40392">MPDRRFAIYLPSLLGGGAERSMLNLAVGMARQGLLVDLVLAEATGPYLPLVPPEVRLVDLRARRVLQSLPGLVRYLRQEKPLGLVSALDHANVVALWARRLARVPTRVAVCMQNTPSQDARHAPSLRGRLLPLAMRFFYPWADGIVGVSQGVVEDFIRLTGIRQKVQVIHNPVVTPELLQRAEEPLEHPWFQPKEPPVLLGVGRLTRQKNFPNLIRAFAEVRKRRPVRLLILGEGEERASLEDLVRSFGLEGEVGLPGFVQNPYPYMKRAAAFVLSSDWEGLPTVLIEALALGTPVVATDCPSGPREILQGGRWGRLVPVNNPTALAQALEATLAEGRTASPEEAYHPYTQAEVVRRYLELLEGV</sequence>
<evidence type="ECO:0000259" key="1">
    <source>
        <dbReference type="Pfam" id="PF00534"/>
    </source>
</evidence>
<evidence type="ECO:0000259" key="2">
    <source>
        <dbReference type="Pfam" id="PF13579"/>
    </source>
</evidence>
<protein>
    <submittedName>
        <fullName evidence="3">N-acetylgalactosamine-N, N'-diacetylbacillosaminyl-diphospho-undecaprenol 4-alpha-N-acetylgalactosaminyltransferase</fullName>
        <ecNumber evidence="3">2.4.1.291</ecNumber>
    </submittedName>
</protein>
<reference evidence="3 4" key="1">
    <citation type="submission" date="2018-08" db="EMBL/GenBank/DDBJ databases">
        <title>Meiothermus luteus KCTC 52599 genome sequencing project.</title>
        <authorList>
            <person name="Da Costa M.S."/>
            <person name="Albuquerque L."/>
            <person name="Raposo P."/>
            <person name="Froufe H.J.C."/>
            <person name="Barroso C.S."/>
            <person name="Egas C."/>
        </authorList>
    </citation>
    <scope>NUCLEOTIDE SEQUENCE [LARGE SCALE GENOMIC DNA]</scope>
    <source>
        <strain evidence="3 4">KCTC 52599</strain>
    </source>
</reference>
<feature type="domain" description="Glycosyltransferase subfamily 4-like N-terminal" evidence="2">
    <location>
        <begin position="16"/>
        <end position="171"/>
    </location>
</feature>
<proteinExistence type="predicted"/>
<dbReference type="RefSeq" id="WP_119358967.1">
    <property type="nucleotide sequence ID" value="NZ_QWKZ01000004.1"/>
</dbReference>
<dbReference type="InterPro" id="IPR028098">
    <property type="entry name" value="Glyco_trans_4-like_N"/>
</dbReference>
<dbReference type="InterPro" id="IPR001296">
    <property type="entry name" value="Glyco_trans_1"/>
</dbReference>
<evidence type="ECO:0000313" key="3">
    <source>
        <dbReference type="EMBL" id="RIH89745.1"/>
    </source>
</evidence>
<dbReference type="Proteomes" id="UP000265800">
    <property type="component" value="Unassembled WGS sequence"/>
</dbReference>
<keyword evidence="3" id="KW-0808">Transferase</keyword>
<dbReference type="Pfam" id="PF00534">
    <property type="entry name" value="Glycos_transf_1"/>
    <property type="match status" value="1"/>
</dbReference>
<feature type="domain" description="Glycosyl transferase family 1" evidence="1">
    <location>
        <begin position="192"/>
        <end position="337"/>
    </location>
</feature>
<keyword evidence="3" id="KW-0328">Glycosyltransferase</keyword>
<organism evidence="3 4">
    <name type="scientific">Meiothermus luteus</name>
    <dbReference type="NCBI Taxonomy" id="2026184"/>
    <lineage>
        <taxon>Bacteria</taxon>
        <taxon>Thermotogati</taxon>
        <taxon>Deinococcota</taxon>
        <taxon>Deinococci</taxon>
        <taxon>Thermales</taxon>
        <taxon>Thermaceae</taxon>
        <taxon>Meiothermus</taxon>
    </lineage>
</organism>
<keyword evidence="4" id="KW-1185">Reference proteome</keyword>
<dbReference type="Gene3D" id="3.40.50.2000">
    <property type="entry name" value="Glycogen Phosphorylase B"/>
    <property type="match status" value="2"/>
</dbReference>
<dbReference type="Pfam" id="PF13579">
    <property type="entry name" value="Glyco_trans_4_4"/>
    <property type="match status" value="1"/>
</dbReference>